<organism evidence="1">
    <name type="scientific">Fervidicoccus fontis</name>
    <dbReference type="NCBI Taxonomy" id="683846"/>
    <lineage>
        <taxon>Archaea</taxon>
        <taxon>Thermoproteota</taxon>
        <taxon>Thermoprotei</taxon>
        <taxon>Fervidicoccales</taxon>
        <taxon>Fervidicoccaceae</taxon>
        <taxon>Fervidicoccus</taxon>
    </lineage>
</organism>
<proteinExistence type="predicted"/>
<dbReference type="AlphaFoldDB" id="A0A7J3ZIL3"/>
<comment type="caution">
    <text evidence="1">The sequence shown here is derived from an EMBL/GenBank/DDBJ whole genome shotgun (WGS) entry which is preliminary data.</text>
</comment>
<sequence>MEEDLVSRLEELLSLMNSWEKRPVLKSGKIVIELVKLPERKTKSRYEPERLALHVRREDAFRGVIIQSREEYEDLHAALNTDKIRELISAITEVSKRRRVQEFEL</sequence>
<gene>
    <name evidence="1" type="ORF">ENM78_00410</name>
</gene>
<accession>A0A7J3ZIL3</accession>
<reference evidence="1" key="1">
    <citation type="journal article" date="2020" name="mSystems">
        <title>Genome- and Community-Level Interaction Insights into Carbon Utilization and Element Cycling Functions of Hydrothermarchaeota in Hydrothermal Sediment.</title>
        <authorList>
            <person name="Zhou Z."/>
            <person name="Liu Y."/>
            <person name="Xu W."/>
            <person name="Pan J."/>
            <person name="Luo Z.H."/>
            <person name="Li M."/>
        </authorList>
    </citation>
    <scope>NUCLEOTIDE SEQUENCE [LARGE SCALE GENOMIC DNA]</scope>
    <source>
        <strain evidence="1">SpSt-1116</strain>
    </source>
</reference>
<dbReference type="EMBL" id="DRZC01000009">
    <property type="protein sequence ID" value="HHQ79917.1"/>
    <property type="molecule type" value="Genomic_DNA"/>
</dbReference>
<name>A0A7J3ZIL3_9CREN</name>
<protein>
    <submittedName>
        <fullName evidence="1">Uncharacterized protein</fullName>
    </submittedName>
</protein>
<evidence type="ECO:0000313" key="1">
    <source>
        <dbReference type="EMBL" id="HHQ79917.1"/>
    </source>
</evidence>